<feature type="domain" description="DUF2231" evidence="2">
    <location>
        <begin position="24"/>
        <end position="161"/>
    </location>
</feature>
<keyword evidence="4" id="KW-1185">Reference proteome</keyword>
<dbReference type="Proteomes" id="UP000637578">
    <property type="component" value="Unassembled WGS sequence"/>
</dbReference>
<evidence type="ECO:0000313" key="3">
    <source>
        <dbReference type="EMBL" id="GGM46975.1"/>
    </source>
</evidence>
<dbReference type="AlphaFoldDB" id="A0A8J3C777"/>
<feature type="transmembrane region" description="Helical" evidence="1">
    <location>
        <begin position="27"/>
        <end position="50"/>
    </location>
</feature>
<dbReference type="InterPro" id="IPR019251">
    <property type="entry name" value="DUF2231_TM"/>
</dbReference>
<keyword evidence="1" id="KW-0472">Membrane</keyword>
<feature type="transmembrane region" description="Helical" evidence="1">
    <location>
        <begin position="129"/>
        <end position="149"/>
    </location>
</feature>
<keyword evidence="1" id="KW-1133">Transmembrane helix</keyword>
<evidence type="ECO:0000313" key="4">
    <source>
        <dbReference type="Proteomes" id="UP000637578"/>
    </source>
</evidence>
<feature type="transmembrane region" description="Helical" evidence="1">
    <location>
        <begin position="62"/>
        <end position="87"/>
    </location>
</feature>
<comment type="caution">
    <text evidence="3">The sequence shown here is derived from an EMBL/GenBank/DDBJ whole genome shotgun (WGS) entry which is preliminary data.</text>
</comment>
<keyword evidence="1" id="KW-0812">Transmembrane</keyword>
<dbReference type="Pfam" id="PF09990">
    <property type="entry name" value="DUF2231"/>
    <property type="match status" value="1"/>
</dbReference>
<gene>
    <name evidence="3" type="ORF">GCM10012275_17570</name>
</gene>
<feature type="transmembrane region" description="Helical" evidence="1">
    <location>
        <begin position="93"/>
        <end position="117"/>
    </location>
</feature>
<reference evidence="3" key="2">
    <citation type="submission" date="2020-09" db="EMBL/GenBank/DDBJ databases">
        <authorList>
            <person name="Sun Q."/>
            <person name="Zhou Y."/>
        </authorList>
    </citation>
    <scope>NUCLEOTIDE SEQUENCE</scope>
    <source>
        <strain evidence="3">CGMCC 4.5737</strain>
    </source>
</reference>
<accession>A0A8J3C777</accession>
<organism evidence="3 4">
    <name type="scientific">Longimycelium tulufanense</name>
    <dbReference type="NCBI Taxonomy" id="907463"/>
    <lineage>
        <taxon>Bacteria</taxon>
        <taxon>Bacillati</taxon>
        <taxon>Actinomycetota</taxon>
        <taxon>Actinomycetes</taxon>
        <taxon>Pseudonocardiales</taxon>
        <taxon>Pseudonocardiaceae</taxon>
        <taxon>Longimycelium</taxon>
    </lineage>
</organism>
<reference evidence="3" key="1">
    <citation type="journal article" date="2014" name="Int. J. Syst. Evol. Microbiol.">
        <title>Complete genome sequence of Corynebacterium casei LMG S-19264T (=DSM 44701T), isolated from a smear-ripened cheese.</title>
        <authorList>
            <consortium name="US DOE Joint Genome Institute (JGI-PGF)"/>
            <person name="Walter F."/>
            <person name="Albersmeier A."/>
            <person name="Kalinowski J."/>
            <person name="Ruckert C."/>
        </authorList>
    </citation>
    <scope>NUCLEOTIDE SEQUENCE</scope>
    <source>
        <strain evidence="3">CGMCC 4.5737</strain>
    </source>
</reference>
<sequence>MSGISDQPVKRSKWPVSSLAGPYGHPVHAVVVGWPIGAWLSAAVLDVVSFSGYEPAALARAATWLIGIGLVGALVAAATGVLDFLIVPRGTHAWRIALAHIGLNSTAFVVFLVDFLVRWGGPDERAAPTAAFVLTLVGVVVLAGGGWLGGELVFRYGVRVAEEHDQAVGYRHVSERRRAAHGPFAPGWEGFPPKV</sequence>
<name>A0A8J3C777_9PSEU</name>
<proteinExistence type="predicted"/>
<protein>
    <recommendedName>
        <fullName evidence="2">DUF2231 domain-containing protein</fullName>
    </recommendedName>
</protein>
<dbReference type="EMBL" id="BMMK01000006">
    <property type="protein sequence ID" value="GGM46975.1"/>
    <property type="molecule type" value="Genomic_DNA"/>
</dbReference>
<evidence type="ECO:0000256" key="1">
    <source>
        <dbReference type="SAM" id="Phobius"/>
    </source>
</evidence>
<evidence type="ECO:0000259" key="2">
    <source>
        <dbReference type="Pfam" id="PF09990"/>
    </source>
</evidence>